<proteinExistence type="predicted"/>
<organism evidence="1 2">
    <name type="scientific">Steroidobacter flavus</name>
    <dbReference type="NCBI Taxonomy" id="1842136"/>
    <lineage>
        <taxon>Bacteria</taxon>
        <taxon>Pseudomonadati</taxon>
        <taxon>Pseudomonadota</taxon>
        <taxon>Gammaproteobacteria</taxon>
        <taxon>Steroidobacterales</taxon>
        <taxon>Steroidobacteraceae</taxon>
        <taxon>Steroidobacter</taxon>
    </lineage>
</organism>
<sequence length="85" mass="9716">MSQTHESKVCDAISDPTREYRKPIDVVRDTELDADEKLRILESWKKDAELLSTAQDENMAGGERPQLQDVMLAIQELERTRGSIN</sequence>
<dbReference type="Proteomes" id="UP001595904">
    <property type="component" value="Unassembled WGS sequence"/>
</dbReference>
<reference evidence="2" key="1">
    <citation type="journal article" date="2019" name="Int. J. Syst. Evol. Microbiol.">
        <title>The Global Catalogue of Microorganisms (GCM) 10K type strain sequencing project: providing services to taxonomists for standard genome sequencing and annotation.</title>
        <authorList>
            <consortium name="The Broad Institute Genomics Platform"/>
            <consortium name="The Broad Institute Genome Sequencing Center for Infectious Disease"/>
            <person name="Wu L."/>
            <person name="Ma J."/>
        </authorList>
    </citation>
    <scope>NUCLEOTIDE SEQUENCE [LARGE SCALE GENOMIC DNA]</scope>
    <source>
        <strain evidence="2">CGMCC 1.10759</strain>
    </source>
</reference>
<protein>
    <submittedName>
        <fullName evidence="1">Uncharacterized protein</fullName>
    </submittedName>
</protein>
<dbReference type="EMBL" id="JBHSDU010000014">
    <property type="protein sequence ID" value="MFC4312183.1"/>
    <property type="molecule type" value="Genomic_DNA"/>
</dbReference>
<dbReference type="RefSeq" id="WP_380601347.1">
    <property type="nucleotide sequence ID" value="NZ_JBHSDU010000014.1"/>
</dbReference>
<gene>
    <name evidence="1" type="ORF">ACFPN2_24085</name>
</gene>
<evidence type="ECO:0000313" key="1">
    <source>
        <dbReference type="EMBL" id="MFC4312183.1"/>
    </source>
</evidence>
<evidence type="ECO:0000313" key="2">
    <source>
        <dbReference type="Proteomes" id="UP001595904"/>
    </source>
</evidence>
<name>A0ABV8SZ20_9GAMM</name>
<comment type="caution">
    <text evidence="1">The sequence shown here is derived from an EMBL/GenBank/DDBJ whole genome shotgun (WGS) entry which is preliminary data.</text>
</comment>
<keyword evidence="2" id="KW-1185">Reference proteome</keyword>
<accession>A0ABV8SZ20</accession>